<organism evidence="2">
    <name type="scientific">Methyloraptor flagellatus</name>
    <dbReference type="NCBI Taxonomy" id="3162530"/>
    <lineage>
        <taxon>Bacteria</taxon>
        <taxon>Pseudomonadati</taxon>
        <taxon>Pseudomonadota</taxon>
        <taxon>Alphaproteobacteria</taxon>
        <taxon>Hyphomicrobiales</taxon>
        <taxon>Ancalomicrobiaceae</taxon>
        <taxon>Methyloraptor</taxon>
    </lineage>
</organism>
<keyword evidence="1" id="KW-0732">Signal</keyword>
<dbReference type="KEGG" id="mflg:ABS361_09715"/>
<feature type="signal peptide" evidence="1">
    <location>
        <begin position="1"/>
        <end position="28"/>
    </location>
</feature>
<dbReference type="RefSeq" id="WP_407051555.1">
    <property type="nucleotide sequence ID" value="NZ_CP158568.1"/>
</dbReference>
<reference evidence="2" key="1">
    <citation type="submission" date="2024-06" db="EMBL/GenBank/DDBJ databases">
        <title>Methylostella associata gen. nov., sp. nov., a novel Ancalomicrobiaceae-affiliated facultatively methylotrophic bacteria that feed on methanotrophs of the genus Methylococcus.</title>
        <authorList>
            <person name="Saltykova V."/>
            <person name="Danilova O.V."/>
            <person name="Oshkin I.Y."/>
            <person name="Belova S.E."/>
            <person name="Pimenov N.V."/>
            <person name="Dedysh S.N."/>
        </authorList>
    </citation>
    <scope>NUCLEOTIDE SEQUENCE</scope>
    <source>
        <strain evidence="2">S20</strain>
    </source>
</reference>
<proteinExistence type="predicted"/>
<evidence type="ECO:0000256" key="1">
    <source>
        <dbReference type="SAM" id="SignalP"/>
    </source>
</evidence>
<name>A0AAU7XEI7_9HYPH</name>
<protein>
    <recommendedName>
        <fullName evidence="3">Twin-arginine translocation signal domain-containing protein</fullName>
    </recommendedName>
</protein>
<gene>
    <name evidence="2" type="ORF">ABS361_09715</name>
</gene>
<sequence length="158" mass="16603">MSRRDFRSVAGAAALFGAIILGPAPAMAAGAEPVHAEPVRVEPTHAEEEGLHAAVARDGDMLSVCLDVVAGRHLNGSLGITVTSPEPRRFRTRLPIELSTGDDYFKSPMLIPIALLDQRRKLPKLSIEAGVCGEEACDPVTLVVDPPTADTAPCGSGR</sequence>
<dbReference type="AlphaFoldDB" id="A0AAU7XEI7"/>
<evidence type="ECO:0008006" key="3">
    <source>
        <dbReference type="Google" id="ProtNLM"/>
    </source>
</evidence>
<accession>A0AAU7XEI7</accession>
<dbReference type="EMBL" id="CP158568">
    <property type="protein sequence ID" value="XBY46460.1"/>
    <property type="molecule type" value="Genomic_DNA"/>
</dbReference>
<evidence type="ECO:0000313" key="2">
    <source>
        <dbReference type="EMBL" id="XBY46460.1"/>
    </source>
</evidence>
<feature type="chain" id="PRO_5043941560" description="Twin-arginine translocation signal domain-containing protein" evidence="1">
    <location>
        <begin position="29"/>
        <end position="158"/>
    </location>
</feature>